<organism evidence="1 2">
    <name type="scientific">Diversispora epigaea</name>
    <dbReference type="NCBI Taxonomy" id="1348612"/>
    <lineage>
        <taxon>Eukaryota</taxon>
        <taxon>Fungi</taxon>
        <taxon>Fungi incertae sedis</taxon>
        <taxon>Mucoromycota</taxon>
        <taxon>Glomeromycotina</taxon>
        <taxon>Glomeromycetes</taxon>
        <taxon>Diversisporales</taxon>
        <taxon>Diversisporaceae</taxon>
        <taxon>Diversispora</taxon>
    </lineage>
</organism>
<dbReference type="Proteomes" id="UP000266861">
    <property type="component" value="Unassembled WGS sequence"/>
</dbReference>
<gene>
    <name evidence="1" type="ORF">Glove_67g147</name>
</gene>
<proteinExistence type="predicted"/>
<dbReference type="EMBL" id="PQFF01000064">
    <property type="protein sequence ID" value="RHZ85287.1"/>
    <property type="molecule type" value="Genomic_DNA"/>
</dbReference>
<evidence type="ECO:0000313" key="2">
    <source>
        <dbReference type="Proteomes" id="UP000266861"/>
    </source>
</evidence>
<evidence type="ECO:0000313" key="1">
    <source>
        <dbReference type="EMBL" id="RHZ85287.1"/>
    </source>
</evidence>
<dbReference type="AlphaFoldDB" id="A0A397JCJ1"/>
<keyword evidence="2" id="KW-1185">Reference proteome</keyword>
<sequence>MAKVTNHTKVERNISIMCKAQVARLKVEVIFNSGSSISIVLKSFMKWHISIQLCHWNFTVKDLIYFISFFTNKVSKIIDIKYSKNKVKLVLQSIRVKHERKNTYYIHVFQ</sequence>
<reference evidence="1 2" key="1">
    <citation type="submission" date="2018-08" db="EMBL/GenBank/DDBJ databases">
        <title>Genome and evolution of the arbuscular mycorrhizal fungus Diversispora epigaea (formerly Glomus versiforme) and its bacterial endosymbionts.</title>
        <authorList>
            <person name="Sun X."/>
            <person name="Fei Z."/>
            <person name="Harrison M."/>
        </authorList>
    </citation>
    <scope>NUCLEOTIDE SEQUENCE [LARGE SCALE GENOMIC DNA]</scope>
    <source>
        <strain evidence="1 2">IT104</strain>
    </source>
</reference>
<protein>
    <submittedName>
        <fullName evidence="1">Uncharacterized protein</fullName>
    </submittedName>
</protein>
<accession>A0A397JCJ1</accession>
<comment type="caution">
    <text evidence="1">The sequence shown here is derived from an EMBL/GenBank/DDBJ whole genome shotgun (WGS) entry which is preliminary data.</text>
</comment>
<name>A0A397JCJ1_9GLOM</name>